<evidence type="ECO:0000256" key="1">
    <source>
        <dbReference type="ARBA" id="ARBA00022737"/>
    </source>
</evidence>
<reference evidence="5 6" key="1">
    <citation type="submission" date="2018-05" db="EMBL/GenBank/DDBJ databases">
        <title>Draft genome of Methanospirillum stamsii Pt1.</title>
        <authorList>
            <person name="Dueholm M.S."/>
            <person name="Nielsen P.H."/>
            <person name="Bakmann L.F."/>
            <person name="Otzen D.E."/>
        </authorList>
    </citation>
    <scope>NUCLEOTIDE SEQUENCE [LARGE SCALE GENOMIC DNA]</scope>
    <source>
        <strain evidence="5 6">Pt1</strain>
    </source>
</reference>
<evidence type="ECO:0000313" key="6">
    <source>
        <dbReference type="Proteomes" id="UP000245934"/>
    </source>
</evidence>
<dbReference type="SMART" id="SM00028">
    <property type="entry name" value="TPR"/>
    <property type="match status" value="3"/>
</dbReference>
<dbReference type="AlphaFoldDB" id="A0A2V2NH86"/>
<dbReference type="Proteomes" id="UP000245934">
    <property type="component" value="Unassembled WGS sequence"/>
</dbReference>
<dbReference type="EMBL" id="QGMZ01000007">
    <property type="protein sequence ID" value="PWR75767.1"/>
    <property type="molecule type" value="Genomic_DNA"/>
</dbReference>
<evidence type="ECO:0000256" key="2">
    <source>
        <dbReference type="ARBA" id="ARBA00022803"/>
    </source>
</evidence>
<evidence type="ECO:0008006" key="7">
    <source>
        <dbReference type="Google" id="ProtNLM"/>
    </source>
</evidence>
<dbReference type="InterPro" id="IPR019734">
    <property type="entry name" value="TPR_rpt"/>
</dbReference>
<gene>
    <name evidence="5" type="ORF">DLD82_02725</name>
</gene>
<organism evidence="5 6">
    <name type="scientific">Methanospirillum stamsii</name>
    <dbReference type="NCBI Taxonomy" id="1277351"/>
    <lineage>
        <taxon>Archaea</taxon>
        <taxon>Methanobacteriati</taxon>
        <taxon>Methanobacteriota</taxon>
        <taxon>Stenosarchaea group</taxon>
        <taxon>Methanomicrobia</taxon>
        <taxon>Methanomicrobiales</taxon>
        <taxon>Methanospirillaceae</taxon>
        <taxon>Methanospirillum</taxon>
    </lineage>
</organism>
<feature type="compositionally biased region" description="Pro residues" evidence="4">
    <location>
        <begin position="341"/>
        <end position="351"/>
    </location>
</feature>
<keyword evidence="2 3" id="KW-0802">TPR repeat</keyword>
<feature type="repeat" description="TPR" evidence="3">
    <location>
        <begin position="60"/>
        <end position="93"/>
    </location>
</feature>
<keyword evidence="6" id="KW-1185">Reference proteome</keyword>
<dbReference type="InterPro" id="IPR011990">
    <property type="entry name" value="TPR-like_helical_dom_sf"/>
</dbReference>
<evidence type="ECO:0000313" key="5">
    <source>
        <dbReference type="EMBL" id="PWR75767.1"/>
    </source>
</evidence>
<dbReference type="Gene3D" id="1.25.40.10">
    <property type="entry name" value="Tetratricopeptide repeat domain"/>
    <property type="match status" value="2"/>
</dbReference>
<feature type="compositionally biased region" description="Polar residues" evidence="4">
    <location>
        <begin position="323"/>
        <end position="336"/>
    </location>
</feature>
<proteinExistence type="predicted"/>
<dbReference type="PANTHER" id="PTHR44943:SF4">
    <property type="entry name" value="TPR REPEAT-CONTAINING PROTEIN MJ0798"/>
    <property type="match status" value="1"/>
</dbReference>
<name>A0A2V2NH86_9EURY</name>
<sequence length="389" mass="42799">MERKPFLILFICVIASLVSIVQAETAFELCDEGYNALNASENLNAINYFNQAIELDPTIPDVWAGKGYALMILGDLEKSLTAFDMAIKLNPNLPGLWDFKSNILRMLGRIEEADESNTKAKEIAAQLKTQVDNPSDTSVTISEATQETSPDNYQQSNSFSNIYPDRSVSTGPIGYGSGINSLANQPSNTYYNKYIDWSIIISSSNSESGPSNIFSNFQNQPLASNTFPSSNIKSEINAPVFPQENDIDPMTEKTYGELLEDQNKFIPNNPENCAVYLEKSRVLEALGRYEEAIDALKIAIGMDSFPDSFKGSVESKINNIQSKIDTNSTPSATSNLTPTVTPTPTPTPTPTMKPIEQTVSCETCCQWLYALNEEALDAHPECNHADQCC</sequence>
<protein>
    <recommendedName>
        <fullName evidence="7">Tetratricopeptide repeat protein</fullName>
    </recommendedName>
</protein>
<comment type="caution">
    <text evidence="5">The sequence shown here is derived from an EMBL/GenBank/DDBJ whole genome shotgun (WGS) entry which is preliminary data.</text>
</comment>
<dbReference type="PROSITE" id="PS50005">
    <property type="entry name" value="TPR"/>
    <property type="match status" value="1"/>
</dbReference>
<dbReference type="Pfam" id="PF13181">
    <property type="entry name" value="TPR_8"/>
    <property type="match status" value="1"/>
</dbReference>
<dbReference type="Pfam" id="PF13432">
    <property type="entry name" value="TPR_16"/>
    <property type="match status" value="1"/>
</dbReference>
<dbReference type="OrthoDB" id="115601at2157"/>
<dbReference type="GeneID" id="97609898"/>
<evidence type="ECO:0000256" key="3">
    <source>
        <dbReference type="PROSITE-ProRule" id="PRU00339"/>
    </source>
</evidence>
<evidence type="ECO:0000256" key="4">
    <source>
        <dbReference type="SAM" id="MobiDB-lite"/>
    </source>
</evidence>
<keyword evidence="1" id="KW-0677">Repeat</keyword>
<accession>A0A2V2NH86</accession>
<dbReference type="SUPFAM" id="SSF48452">
    <property type="entry name" value="TPR-like"/>
    <property type="match status" value="1"/>
</dbReference>
<dbReference type="PANTHER" id="PTHR44943">
    <property type="entry name" value="CELLULOSE SYNTHASE OPERON PROTEIN C"/>
    <property type="match status" value="1"/>
</dbReference>
<feature type="region of interest" description="Disordered" evidence="4">
    <location>
        <begin position="323"/>
        <end position="351"/>
    </location>
</feature>
<dbReference type="RefSeq" id="WP_109939581.1">
    <property type="nucleotide sequence ID" value="NZ_CP176366.1"/>
</dbReference>
<dbReference type="InterPro" id="IPR051685">
    <property type="entry name" value="Ycf3/AcsC/BcsC/TPR_MFPF"/>
</dbReference>